<comment type="caution">
    <text evidence="3">The sequence shown here is derived from an EMBL/GenBank/DDBJ whole genome shotgun (WGS) entry which is preliminary data.</text>
</comment>
<evidence type="ECO:0000313" key="3">
    <source>
        <dbReference type="EMBL" id="KAK9416206.1"/>
    </source>
</evidence>
<feature type="region of interest" description="Disordered" evidence="1">
    <location>
        <begin position="676"/>
        <end position="700"/>
    </location>
</feature>
<evidence type="ECO:0000313" key="4">
    <source>
        <dbReference type="Proteomes" id="UP001408356"/>
    </source>
</evidence>
<name>A0ABR2UNR0_9PEZI</name>
<gene>
    <name evidence="3" type="ORF">SUNI508_09786</name>
</gene>
<evidence type="ECO:0000256" key="1">
    <source>
        <dbReference type="SAM" id="MobiDB-lite"/>
    </source>
</evidence>
<feature type="region of interest" description="Disordered" evidence="1">
    <location>
        <begin position="18"/>
        <end position="37"/>
    </location>
</feature>
<dbReference type="PANTHER" id="PTHR39601:SF1">
    <property type="entry name" value="CHORIOGENIN HMINOR"/>
    <property type="match status" value="1"/>
</dbReference>
<sequence>MSLPRHLSLYNGVSERTRGWKSKRSDKPTEDHTPSNLSIMRWDGATRSSSTWDCLRRDPELWYRDGDCFVHLYGQGQSRRGPAFKVPFSALLEANCYPLLERFMTREVSEVPASLDSAQNHHARFARMSRQPRIELYIPAPPGSDKQQAFNYHLGTRNLFAFLFRRSLVGEYLGTALISLLRSMHELRIADADNLTDLLGYVDEEGYLDMKDRPVHALAMLHFAEAFQLRNVYIEAFAHCCGMSERLFLSPEYQLLSATTRKLLRRTSLGMEVKLGQMGTMMSTFLQDELSEAHLGLHAGGRAHLERFRTLLHGFYAAKLGYYPPPSIHPRTTIFEVDIFRTLRDDFEALYQYLVDETFEPSQGVLPSAQGGICALQSVQSFDKRYNFTTLKHPLPLLPNIRQQASSKRMTWFGKQPKVSASQRNETHIALLQATNESNIELLDNDLVRAYRKFEEDSIYSPIKGDKQEQLNLVDARKVRWILVYAVYQTLRQATEPPAEVRDFEGAPYNLCISTTNLPPWKEEESVPSFVRVQTDQITRNPSVSTSGWSANTDTPATSDAHLSFDIKPDIDYLGLLHKESAPDSGLATPAPTIPEGPARRASLTRGLSRSRAFRRSLRLFSHQDSDRPVPSSPRKAQQYHEIVVLGYGNGTHDVEFTPHEDGNSMALMVSEIKNTATTSRSPSTASSLSHSTDISASEDGSALTVDTSLTESVTVSPVAQRIPESWELSRNKSFCVRERRRDTESATPRAMSMCSSSKPPALLFISEKHHGHIPKSNDPQRSRSLLDRYRKSLEPAPLKIRKRHSTTFEQHNHSLSNISDESNDEIWEDIQTFTDMQSTTLKSGSVNYDNYNDLGGLTEMNDVLPRRLSTIS</sequence>
<reference evidence="3 4" key="1">
    <citation type="journal article" date="2024" name="J. Plant Pathol.">
        <title>Sequence and assembly of the genome of Seiridium unicorne, isolate CBS 538.82, causal agent of cypress canker disease.</title>
        <authorList>
            <person name="Scali E."/>
            <person name="Rocca G.D."/>
            <person name="Danti R."/>
            <person name="Garbelotto M."/>
            <person name="Barberini S."/>
            <person name="Baroncelli R."/>
            <person name="Emiliani G."/>
        </authorList>
    </citation>
    <scope>NUCLEOTIDE SEQUENCE [LARGE SCALE GENOMIC DNA]</scope>
    <source>
        <strain evidence="3 4">BM-138-508</strain>
    </source>
</reference>
<dbReference type="InterPro" id="IPR058317">
    <property type="entry name" value="DUF8004"/>
</dbReference>
<feature type="region of interest" description="Disordered" evidence="1">
    <location>
        <begin position="584"/>
        <end position="608"/>
    </location>
</feature>
<evidence type="ECO:0000259" key="2">
    <source>
        <dbReference type="Pfam" id="PF26013"/>
    </source>
</evidence>
<feature type="domain" description="DUF8004" evidence="2">
    <location>
        <begin position="197"/>
        <end position="286"/>
    </location>
</feature>
<keyword evidence="4" id="KW-1185">Reference proteome</keyword>
<dbReference type="Proteomes" id="UP001408356">
    <property type="component" value="Unassembled WGS sequence"/>
</dbReference>
<protein>
    <recommendedName>
        <fullName evidence="2">DUF8004 domain-containing protein</fullName>
    </recommendedName>
</protein>
<dbReference type="EMBL" id="JARVKF010000408">
    <property type="protein sequence ID" value="KAK9416206.1"/>
    <property type="molecule type" value="Genomic_DNA"/>
</dbReference>
<accession>A0ABR2UNR0</accession>
<feature type="compositionally biased region" description="Low complexity" evidence="1">
    <location>
        <begin position="676"/>
        <end position="698"/>
    </location>
</feature>
<organism evidence="3 4">
    <name type="scientific">Seiridium unicorne</name>
    <dbReference type="NCBI Taxonomy" id="138068"/>
    <lineage>
        <taxon>Eukaryota</taxon>
        <taxon>Fungi</taxon>
        <taxon>Dikarya</taxon>
        <taxon>Ascomycota</taxon>
        <taxon>Pezizomycotina</taxon>
        <taxon>Sordariomycetes</taxon>
        <taxon>Xylariomycetidae</taxon>
        <taxon>Amphisphaeriales</taxon>
        <taxon>Sporocadaceae</taxon>
        <taxon>Seiridium</taxon>
    </lineage>
</organism>
<dbReference type="PANTHER" id="PTHR39601">
    <property type="entry name" value="CHORIOGENIN HMINOR"/>
    <property type="match status" value="1"/>
</dbReference>
<dbReference type="Pfam" id="PF26013">
    <property type="entry name" value="DUF8004"/>
    <property type="match status" value="1"/>
</dbReference>
<proteinExistence type="predicted"/>
<feature type="compositionally biased region" description="Basic and acidic residues" evidence="1">
    <location>
        <begin position="18"/>
        <end position="33"/>
    </location>
</feature>